<keyword evidence="2" id="KW-0378">Hydrolase</keyword>
<feature type="active site" evidence="3">
    <location>
        <position position="57"/>
    </location>
</feature>
<dbReference type="InterPro" id="IPR000169">
    <property type="entry name" value="Pept_cys_AS"/>
</dbReference>
<dbReference type="Proteomes" id="UP000285794">
    <property type="component" value="Unassembled WGS sequence"/>
</dbReference>
<feature type="active site" evidence="3">
    <location>
        <position position="360"/>
    </location>
</feature>
<evidence type="ECO:0000313" key="6">
    <source>
        <dbReference type="Proteomes" id="UP000285794"/>
    </source>
</evidence>
<sequence length="404" mass="45871">MNFRILATALLIGGTVFSSSAEVKKDKKKDKEEGYIFTEVKRMPATSVKDQHRSGTCWAFSGLSFMESEMLRMGKPEADLSEMFVVYNCYSDKAIKDVRLSGKFNFGGGGAFHDVTYVWKNYGIVPESVYAGLNYGEAGHTHGEMDIILSNYVDAVIANKNKKLTPTWHKGFNGVLDAYLGKLPDTFDYEGKEYTPKSFAKDYTGLNADDYIEISSYTHHPFYEKFIIEVGDNWLWDEVYNLPINEMMEVMESAIMNGYTIGWASDVSEKGFAYRKGVAIVPEADTKNMSDSEISKWQDMSDKKKNAKLYSFEGPGQEKVITQEMRQEAFDNYTTTDDHGMHIVGISKDQKGNKYFIVKNSWGTDNNPYEGYFYASFPFVSYKTMSFMIHKDAVPAKLRKKLGL</sequence>
<organism evidence="5 6">
    <name type="scientific">Ancylomarina euxinus</name>
    <dbReference type="NCBI Taxonomy" id="2283627"/>
    <lineage>
        <taxon>Bacteria</taxon>
        <taxon>Pseudomonadati</taxon>
        <taxon>Bacteroidota</taxon>
        <taxon>Bacteroidia</taxon>
        <taxon>Marinilabiliales</taxon>
        <taxon>Marinifilaceae</taxon>
        <taxon>Ancylomarina</taxon>
    </lineage>
</organism>
<dbReference type="OrthoDB" id="9814054at2"/>
<dbReference type="GO" id="GO:0070005">
    <property type="term" value="F:cysteine-type aminopeptidase activity"/>
    <property type="evidence" value="ECO:0007669"/>
    <property type="project" value="InterPro"/>
</dbReference>
<dbReference type="SUPFAM" id="SSF54001">
    <property type="entry name" value="Cysteine proteinases"/>
    <property type="match status" value="1"/>
</dbReference>
<dbReference type="InterPro" id="IPR000668">
    <property type="entry name" value="Peptidase_C1A_C"/>
</dbReference>
<feature type="active site" evidence="3">
    <location>
        <position position="339"/>
    </location>
</feature>
<dbReference type="PANTHER" id="PTHR12411">
    <property type="entry name" value="CYSTEINE PROTEASE FAMILY C1-RELATED"/>
    <property type="match status" value="1"/>
</dbReference>
<dbReference type="InterPro" id="IPR004134">
    <property type="entry name" value="Peptidase_C1B"/>
</dbReference>
<dbReference type="PROSITE" id="PS00139">
    <property type="entry name" value="THIOL_PROTEASE_CYS"/>
    <property type="match status" value="1"/>
</dbReference>
<dbReference type="GO" id="GO:0006508">
    <property type="term" value="P:proteolysis"/>
    <property type="evidence" value="ECO:0007669"/>
    <property type="project" value="UniProtKB-KW"/>
</dbReference>
<dbReference type="AlphaFoldDB" id="A0A425XYQ8"/>
<dbReference type="InterPro" id="IPR013128">
    <property type="entry name" value="Peptidase_C1A"/>
</dbReference>
<protein>
    <recommendedName>
        <fullName evidence="2">Aminopeptidase</fullName>
    </recommendedName>
</protein>
<keyword evidence="2 5" id="KW-0031">Aminopeptidase</keyword>
<keyword evidence="2" id="KW-0645">Protease</keyword>
<dbReference type="PIRSF" id="PIRSF005700">
    <property type="entry name" value="PepC"/>
    <property type="match status" value="1"/>
</dbReference>
<dbReference type="Pfam" id="PF03051">
    <property type="entry name" value="Peptidase_C1_2"/>
    <property type="match status" value="1"/>
</dbReference>
<evidence type="ECO:0000259" key="4">
    <source>
        <dbReference type="Pfam" id="PF00112"/>
    </source>
</evidence>
<dbReference type="RefSeq" id="WP_125031410.1">
    <property type="nucleotide sequence ID" value="NZ_JAPXVP010000013.1"/>
</dbReference>
<feature type="domain" description="Peptidase C1A papain C-terminal" evidence="4">
    <location>
        <begin position="44"/>
        <end position="136"/>
    </location>
</feature>
<dbReference type="EMBL" id="QQWG01000015">
    <property type="protein sequence ID" value="RRG20046.1"/>
    <property type="molecule type" value="Genomic_DNA"/>
</dbReference>
<name>A0A425XYQ8_9BACT</name>
<keyword evidence="2" id="KW-0788">Thiol protease</keyword>
<keyword evidence="6" id="KW-1185">Reference proteome</keyword>
<reference evidence="5 6" key="1">
    <citation type="submission" date="2018-07" db="EMBL/GenBank/DDBJ databases">
        <title>Draft genome sequence of Ancylomarina sp. M1P.</title>
        <authorList>
            <person name="Yadav S."/>
            <person name="Villanueva L."/>
            <person name="Damste J.S.S."/>
        </authorList>
    </citation>
    <scope>NUCLEOTIDE SEQUENCE [LARGE SCALE GENOMIC DNA]</scope>
    <source>
        <strain evidence="5 6">M1P</strain>
    </source>
</reference>
<dbReference type="InterPro" id="IPR038765">
    <property type="entry name" value="Papain-like_cys_pep_sf"/>
</dbReference>
<evidence type="ECO:0000313" key="5">
    <source>
        <dbReference type="EMBL" id="RRG20046.1"/>
    </source>
</evidence>
<gene>
    <name evidence="5" type="ORF">DWB61_13475</name>
</gene>
<evidence type="ECO:0000256" key="2">
    <source>
        <dbReference type="PIRNR" id="PIRNR005700"/>
    </source>
</evidence>
<comment type="caution">
    <text evidence="5">The sequence shown here is derived from an EMBL/GenBank/DDBJ whole genome shotgun (WGS) entry which is preliminary data.</text>
</comment>
<dbReference type="Pfam" id="PF00112">
    <property type="entry name" value="Peptidase_C1"/>
    <property type="match status" value="1"/>
</dbReference>
<evidence type="ECO:0000256" key="1">
    <source>
        <dbReference type="ARBA" id="ARBA00008455"/>
    </source>
</evidence>
<comment type="similarity">
    <text evidence="1 2">Belongs to the peptidase C1 family.</text>
</comment>
<evidence type="ECO:0000256" key="3">
    <source>
        <dbReference type="PIRSR" id="PIRSR005700-1"/>
    </source>
</evidence>
<proteinExistence type="inferred from homology"/>
<accession>A0A425XYQ8</accession>
<dbReference type="Gene3D" id="3.90.70.10">
    <property type="entry name" value="Cysteine proteinases"/>
    <property type="match status" value="1"/>
</dbReference>